<organism evidence="1 2">
    <name type="scientific">Lentinula detonsa</name>
    <dbReference type="NCBI Taxonomy" id="2804962"/>
    <lineage>
        <taxon>Eukaryota</taxon>
        <taxon>Fungi</taxon>
        <taxon>Dikarya</taxon>
        <taxon>Basidiomycota</taxon>
        <taxon>Agaricomycotina</taxon>
        <taxon>Agaricomycetes</taxon>
        <taxon>Agaricomycetidae</taxon>
        <taxon>Agaricales</taxon>
        <taxon>Marasmiineae</taxon>
        <taxon>Omphalotaceae</taxon>
        <taxon>Lentinula</taxon>
    </lineage>
</organism>
<accession>A0AA38PPI3</accession>
<evidence type="ECO:0000313" key="1">
    <source>
        <dbReference type="EMBL" id="KAJ3978946.1"/>
    </source>
</evidence>
<gene>
    <name evidence="1" type="ORF">F5890DRAFT_1647621</name>
</gene>
<dbReference type="Proteomes" id="UP001163850">
    <property type="component" value="Unassembled WGS sequence"/>
</dbReference>
<sequence>MSTALLNLVNTNHVHSPVDDYYSFYFLTQWACTFHDLSPEEKPMSPQYLTDLRMRLAGHVSDRDAATSSIIDVKTLTATRYGAFLPQAQEFLRDWKNSFTWINEWGDLAESQVFNNAASFRDIADRGLLSFLHVVVKSKLFK</sequence>
<proteinExistence type="predicted"/>
<comment type="caution">
    <text evidence="1">The sequence shown here is derived from an EMBL/GenBank/DDBJ whole genome shotgun (WGS) entry which is preliminary data.</text>
</comment>
<reference evidence="1" key="1">
    <citation type="submission" date="2022-08" db="EMBL/GenBank/DDBJ databases">
        <authorList>
            <consortium name="DOE Joint Genome Institute"/>
            <person name="Min B."/>
            <person name="Riley R."/>
            <person name="Sierra-Patev S."/>
            <person name="Naranjo-Ortiz M."/>
            <person name="Looney B."/>
            <person name="Konkel Z."/>
            <person name="Slot J.C."/>
            <person name="Sakamoto Y."/>
            <person name="Steenwyk J.L."/>
            <person name="Rokas A."/>
            <person name="Carro J."/>
            <person name="Camarero S."/>
            <person name="Ferreira P."/>
            <person name="Molpeceres G."/>
            <person name="Ruiz-Duenas F.J."/>
            <person name="Serrano A."/>
            <person name="Henrissat B."/>
            <person name="Drula E."/>
            <person name="Hughes K.W."/>
            <person name="Mata J.L."/>
            <person name="Ishikawa N.K."/>
            <person name="Vargas-Isla R."/>
            <person name="Ushijima S."/>
            <person name="Smith C.A."/>
            <person name="Ahrendt S."/>
            <person name="Andreopoulos W."/>
            <person name="He G."/>
            <person name="Labutti K."/>
            <person name="Lipzen A."/>
            <person name="Ng V."/>
            <person name="Sandor L."/>
            <person name="Barry K."/>
            <person name="Martinez A.T."/>
            <person name="Xiao Y."/>
            <person name="Gibbons J.G."/>
            <person name="Terashima K."/>
            <person name="Hibbett D.S."/>
            <person name="Grigoriev I.V."/>
        </authorList>
    </citation>
    <scope>NUCLEOTIDE SEQUENCE</scope>
    <source>
        <strain evidence="1">TFB7829</strain>
    </source>
</reference>
<dbReference type="AlphaFoldDB" id="A0AA38PPI3"/>
<name>A0AA38PPI3_9AGAR</name>
<evidence type="ECO:0000313" key="2">
    <source>
        <dbReference type="Proteomes" id="UP001163850"/>
    </source>
</evidence>
<protein>
    <submittedName>
        <fullName evidence="1">Uncharacterized protein</fullName>
    </submittedName>
</protein>
<dbReference type="EMBL" id="MU802589">
    <property type="protein sequence ID" value="KAJ3978946.1"/>
    <property type="molecule type" value="Genomic_DNA"/>
</dbReference>